<evidence type="ECO:0000256" key="1">
    <source>
        <dbReference type="SAM" id="Phobius"/>
    </source>
</evidence>
<evidence type="ECO:0000313" key="3">
    <source>
        <dbReference type="Proteomes" id="UP000230607"/>
    </source>
</evidence>
<keyword evidence="1" id="KW-0812">Transmembrane</keyword>
<organism evidence="2 3">
    <name type="scientific">Candidatus Nitrosotalea okcheonensis</name>
    <dbReference type="NCBI Taxonomy" id="1903276"/>
    <lineage>
        <taxon>Archaea</taxon>
        <taxon>Nitrososphaerota</taxon>
        <taxon>Nitrososphaeria</taxon>
        <taxon>Nitrosotaleales</taxon>
        <taxon>Nitrosotaleaceae</taxon>
        <taxon>Nitrosotalea</taxon>
    </lineage>
</organism>
<gene>
    <name evidence="2" type="ORF">NCS_30060</name>
</gene>
<dbReference type="Proteomes" id="UP000230607">
    <property type="component" value="Chromosome 1"/>
</dbReference>
<reference evidence="3" key="1">
    <citation type="submission" date="2017-03" db="EMBL/GenBank/DDBJ databases">
        <authorList>
            <person name="Herbold C."/>
        </authorList>
    </citation>
    <scope>NUCLEOTIDE SEQUENCE [LARGE SCALE GENOMIC DNA]</scope>
</reference>
<protein>
    <submittedName>
        <fullName evidence="2">Uncharacterized protein</fullName>
    </submittedName>
</protein>
<keyword evidence="3" id="KW-1185">Reference proteome</keyword>
<name>A0A2H1FHH2_9ARCH</name>
<sequence length="190" mass="21423">MVIGITLTKIHLLALLPIIFLMFPTVNYASAHNNLNSDDQTIGNYEVQVATDPEIPEANHPFKLSFRVLNHQSASDIWNSFNTQISEVSGFRMGVRIYYNDQLVGTIPVQSFSKGEWSTEYTFHETGNHVVDVDLYDVGPNGKTLTFTYNITVLNVFGNIFPYIISSGGIAFIVIVVWAWITRKKVKPKH</sequence>
<keyword evidence="1" id="KW-0472">Membrane</keyword>
<accession>A0A2H1FHH2</accession>
<feature type="transmembrane region" description="Helical" evidence="1">
    <location>
        <begin position="160"/>
        <end position="181"/>
    </location>
</feature>
<dbReference type="EMBL" id="LT841358">
    <property type="protein sequence ID" value="SMH72220.1"/>
    <property type="molecule type" value="Genomic_DNA"/>
</dbReference>
<evidence type="ECO:0000313" key="2">
    <source>
        <dbReference type="EMBL" id="SMH72220.1"/>
    </source>
</evidence>
<keyword evidence="1" id="KW-1133">Transmembrane helix</keyword>
<dbReference type="AlphaFoldDB" id="A0A2H1FHH2"/>
<proteinExistence type="predicted"/>